<proteinExistence type="predicted"/>
<keyword evidence="4" id="KW-1133">Transmembrane helix</keyword>
<reference evidence="5 6" key="1">
    <citation type="submission" date="2024-04" db="EMBL/GenBank/DDBJ databases">
        <title>The reference genome of an endangered Asteraceae, Deinandra increscens subsp. villosa, native to the Central Coast of California.</title>
        <authorList>
            <person name="Guilliams M."/>
            <person name="Hasenstab-Lehman K."/>
            <person name="Meyer R."/>
            <person name="Mcevoy S."/>
        </authorList>
    </citation>
    <scope>NUCLEOTIDE SEQUENCE [LARGE SCALE GENOMIC DNA]</scope>
    <source>
        <tissue evidence="5">Leaf</tissue>
    </source>
</reference>
<feature type="compositionally biased region" description="Pro residues" evidence="3">
    <location>
        <begin position="89"/>
        <end position="100"/>
    </location>
</feature>
<dbReference type="InterPro" id="IPR044839">
    <property type="entry name" value="NDR1-like"/>
</dbReference>
<comment type="caution">
    <text evidence="5">The sequence shown here is derived from an EMBL/GenBank/DDBJ whole genome shotgun (WGS) entry which is preliminary data.</text>
</comment>
<evidence type="ECO:0000256" key="1">
    <source>
        <dbReference type="ARBA" id="ARBA00004370"/>
    </source>
</evidence>
<evidence type="ECO:0008006" key="7">
    <source>
        <dbReference type="Google" id="ProtNLM"/>
    </source>
</evidence>
<dbReference type="PANTHER" id="PTHR31234">
    <property type="entry name" value="LATE EMBRYOGENESIS ABUNDANT (LEA) HYDROXYPROLINE-RICH GLYCOPROTEIN FAMILY"/>
    <property type="match status" value="1"/>
</dbReference>
<feature type="region of interest" description="Disordered" evidence="3">
    <location>
        <begin position="1"/>
        <end position="116"/>
    </location>
</feature>
<name>A0AAP0H7A9_9ASTR</name>
<evidence type="ECO:0000313" key="6">
    <source>
        <dbReference type="Proteomes" id="UP001408789"/>
    </source>
</evidence>
<dbReference type="AlphaFoldDB" id="A0AAP0H7A9"/>
<feature type="transmembrane region" description="Helical" evidence="4">
    <location>
        <begin position="126"/>
        <end position="155"/>
    </location>
</feature>
<evidence type="ECO:0000313" key="5">
    <source>
        <dbReference type="EMBL" id="KAK9074641.1"/>
    </source>
</evidence>
<dbReference type="Proteomes" id="UP001408789">
    <property type="component" value="Unassembled WGS sequence"/>
</dbReference>
<dbReference type="GO" id="GO:0098542">
    <property type="term" value="P:defense response to other organism"/>
    <property type="evidence" value="ECO:0007669"/>
    <property type="project" value="InterPro"/>
</dbReference>
<feature type="compositionally biased region" description="Pro residues" evidence="3">
    <location>
        <begin position="40"/>
        <end position="52"/>
    </location>
</feature>
<dbReference type="GO" id="GO:0005886">
    <property type="term" value="C:plasma membrane"/>
    <property type="evidence" value="ECO:0007669"/>
    <property type="project" value="TreeGrafter"/>
</dbReference>
<keyword evidence="4" id="KW-0812">Transmembrane</keyword>
<sequence>MFQSRETNPHFQPRVQRYAQPHDPDGPDVIAPVVPQRFRPSPPSDSPPPVVPLLPHSQPASSHLPISSPGGSVPVPIPVPVPQSASVPPRGPQHSRPPPASHQGTPVSHYPSPPLRVPPPRKTKGLTWLVAICCVLFWIIIILGGLVLLIIYLAYRPRYPKFDITNASFNAAYLDLGYLLNSDVTLLANFTNPNKKVDVEFRYMVVNLYFEGTLIAARYVEPLSVPPKGYKLRDVHMVSSQIRFSKTHTTQLNEQIRTGRVRFEAKSYLRTTSTLGGFFRYSYWLHGHCIFEVGGPPSGSLLRKSCATKR</sequence>
<gene>
    <name evidence="5" type="ORF">SSX86_007239</name>
</gene>
<feature type="compositionally biased region" description="Low complexity" evidence="3">
    <location>
        <begin position="53"/>
        <end position="74"/>
    </location>
</feature>
<evidence type="ECO:0000256" key="3">
    <source>
        <dbReference type="SAM" id="MobiDB-lite"/>
    </source>
</evidence>
<evidence type="ECO:0000256" key="2">
    <source>
        <dbReference type="ARBA" id="ARBA00023136"/>
    </source>
</evidence>
<organism evidence="5 6">
    <name type="scientific">Deinandra increscens subsp. villosa</name>
    <dbReference type="NCBI Taxonomy" id="3103831"/>
    <lineage>
        <taxon>Eukaryota</taxon>
        <taxon>Viridiplantae</taxon>
        <taxon>Streptophyta</taxon>
        <taxon>Embryophyta</taxon>
        <taxon>Tracheophyta</taxon>
        <taxon>Spermatophyta</taxon>
        <taxon>Magnoliopsida</taxon>
        <taxon>eudicotyledons</taxon>
        <taxon>Gunneridae</taxon>
        <taxon>Pentapetalae</taxon>
        <taxon>asterids</taxon>
        <taxon>campanulids</taxon>
        <taxon>Asterales</taxon>
        <taxon>Asteraceae</taxon>
        <taxon>Asteroideae</taxon>
        <taxon>Heliantheae alliance</taxon>
        <taxon>Madieae</taxon>
        <taxon>Madiinae</taxon>
        <taxon>Deinandra</taxon>
    </lineage>
</organism>
<dbReference type="EMBL" id="JBCNJP010000008">
    <property type="protein sequence ID" value="KAK9074641.1"/>
    <property type="molecule type" value="Genomic_DNA"/>
</dbReference>
<accession>A0AAP0H7A9</accession>
<protein>
    <recommendedName>
        <fullName evidence="7">Late embryogenesis abundant protein LEA-2 subgroup domain-containing protein</fullName>
    </recommendedName>
</protein>
<comment type="subcellular location">
    <subcellularLocation>
        <location evidence="1">Membrane</location>
    </subcellularLocation>
</comment>
<dbReference type="PANTHER" id="PTHR31234:SF42">
    <property type="entry name" value="LATE EMBRYOGENESIS ABUNDANT (LEA) HYDROXYPROLINE-RICH GLYCOPROTEIN FAMILY"/>
    <property type="match status" value="1"/>
</dbReference>
<keyword evidence="2 4" id="KW-0472">Membrane</keyword>
<feature type="compositionally biased region" description="Polar residues" evidence="3">
    <location>
        <begin position="1"/>
        <end position="10"/>
    </location>
</feature>
<keyword evidence="6" id="KW-1185">Reference proteome</keyword>
<evidence type="ECO:0000256" key="4">
    <source>
        <dbReference type="SAM" id="Phobius"/>
    </source>
</evidence>